<sequence>MAGQQQLPRSNAATHFIGHPARKAHFVSEQQPNNKWYTFFKQVAIGPFLKLYNRPTVTGMEHMPTHGGAVVVSNHLSVFDSFYLPLLCPRQITFLAKQEYFTGTGIVGTLQRWFFTSVGQVPIDRTNSDAAVAAINTAIAQVEAGKLVGIYPEGTRSPDGRLYKGKTGAVRVALATGAPLVPVAMIGTRQANPQGSWILRPSKVRMVVGAPIDPVAFCATHELAADPEDRATARALTDEVMHRISEMSGQPYVDVYAQQIKASLAAGEGYPEQYRPTQQ</sequence>
<dbReference type="InterPro" id="IPR002123">
    <property type="entry name" value="Plipid/glycerol_acylTrfase"/>
</dbReference>
<dbReference type="PANTHER" id="PTHR10434">
    <property type="entry name" value="1-ACYL-SN-GLYCEROL-3-PHOSPHATE ACYLTRANSFERASE"/>
    <property type="match status" value="1"/>
</dbReference>
<organism evidence="4 5">
    <name type="scientific">Corynebacterium choanae</name>
    <dbReference type="NCBI Taxonomy" id="1862358"/>
    <lineage>
        <taxon>Bacteria</taxon>
        <taxon>Bacillati</taxon>
        <taxon>Actinomycetota</taxon>
        <taxon>Actinomycetes</taxon>
        <taxon>Mycobacteriales</taxon>
        <taxon>Corynebacteriaceae</taxon>
        <taxon>Corynebacterium</taxon>
    </lineage>
</organism>
<keyword evidence="5" id="KW-1185">Reference proteome</keyword>
<dbReference type="OrthoDB" id="9808424at2"/>
<evidence type="ECO:0000313" key="5">
    <source>
        <dbReference type="Proteomes" id="UP000269019"/>
    </source>
</evidence>
<dbReference type="KEGG" id="ccho:CCHOA_07875"/>
<dbReference type="GO" id="GO:0003841">
    <property type="term" value="F:1-acylglycerol-3-phosphate O-acyltransferase activity"/>
    <property type="evidence" value="ECO:0007669"/>
    <property type="project" value="TreeGrafter"/>
</dbReference>
<feature type="domain" description="Phospholipid/glycerol acyltransferase" evidence="3">
    <location>
        <begin position="69"/>
        <end position="188"/>
    </location>
</feature>
<evidence type="ECO:0000256" key="1">
    <source>
        <dbReference type="ARBA" id="ARBA00022679"/>
    </source>
</evidence>
<evidence type="ECO:0000256" key="2">
    <source>
        <dbReference type="ARBA" id="ARBA00023315"/>
    </source>
</evidence>
<dbReference type="AlphaFoldDB" id="A0A3G6J7C8"/>
<dbReference type="Proteomes" id="UP000269019">
    <property type="component" value="Chromosome"/>
</dbReference>
<dbReference type="SUPFAM" id="SSF69593">
    <property type="entry name" value="Glycerol-3-phosphate (1)-acyltransferase"/>
    <property type="match status" value="1"/>
</dbReference>
<name>A0A3G6J7C8_9CORY</name>
<dbReference type="Pfam" id="PF01553">
    <property type="entry name" value="Acyltransferase"/>
    <property type="match status" value="1"/>
</dbReference>
<evidence type="ECO:0000313" key="4">
    <source>
        <dbReference type="EMBL" id="AZA13967.1"/>
    </source>
</evidence>
<keyword evidence="2 4" id="KW-0012">Acyltransferase</keyword>
<dbReference type="EC" id="2.3.1.-" evidence="4"/>
<evidence type="ECO:0000259" key="3">
    <source>
        <dbReference type="SMART" id="SM00563"/>
    </source>
</evidence>
<dbReference type="GO" id="GO:0005886">
    <property type="term" value="C:plasma membrane"/>
    <property type="evidence" value="ECO:0007669"/>
    <property type="project" value="TreeGrafter"/>
</dbReference>
<gene>
    <name evidence="4" type="primary">plsC2</name>
    <name evidence="4" type="ORF">CCHOA_07875</name>
</gene>
<reference evidence="4 5" key="1">
    <citation type="submission" date="2018-11" db="EMBL/GenBank/DDBJ databases">
        <authorList>
            <person name="Kleinhagauer T."/>
            <person name="Glaeser S.P."/>
            <person name="Spergser J."/>
            <person name="Ruckert C."/>
            <person name="Kaempfer P."/>
            <person name="Busse H.-J."/>
        </authorList>
    </citation>
    <scope>NUCLEOTIDE SEQUENCE [LARGE SCALE GENOMIC DNA]</scope>
    <source>
        <strain evidence="4 5">200CH</strain>
    </source>
</reference>
<dbReference type="EMBL" id="CP033896">
    <property type="protein sequence ID" value="AZA13967.1"/>
    <property type="molecule type" value="Genomic_DNA"/>
</dbReference>
<accession>A0A3G6J7C8</accession>
<dbReference type="GO" id="GO:0006654">
    <property type="term" value="P:phosphatidic acid biosynthetic process"/>
    <property type="evidence" value="ECO:0007669"/>
    <property type="project" value="TreeGrafter"/>
</dbReference>
<dbReference type="CDD" id="cd07989">
    <property type="entry name" value="LPLAT_AGPAT-like"/>
    <property type="match status" value="1"/>
</dbReference>
<dbReference type="PANTHER" id="PTHR10434:SF11">
    <property type="entry name" value="1-ACYL-SN-GLYCEROL-3-PHOSPHATE ACYLTRANSFERASE"/>
    <property type="match status" value="1"/>
</dbReference>
<dbReference type="SMART" id="SM00563">
    <property type="entry name" value="PlsC"/>
    <property type="match status" value="1"/>
</dbReference>
<keyword evidence="1 4" id="KW-0808">Transferase</keyword>
<proteinExistence type="predicted"/>
<protein>
    <submittedName>
        <fullName evidence="4">1-acyl-sn-glycerol-3-phosphate acyltransferase</fullName>
        <ecNumber evidence="4">2.3.1.-</ecNumber>
    </submittedName>
</protein>